<dbReference type="Proteomes" id="UP000507470">
    <property type="component" value="Unassembled WGS sequence"/>
</dbReference>
<protein>
    <submittedName>
        <fullName evidence="2">Uncharacterized protein</fullName>
    </submittedName>
</protein>
<feature type="compositionally biased region" description="Polar residues" evidence="1">
    <location>
        <begin position="465"/>
        <end position="475"/>
    </location>
</feature>
<feature type="compositionally biased region" description="Polar residues" evidence="1">
    <location>
        <begin position="1"/>
        <end position="14"/>
    </location>
</feature>
<feature type="compositionally biased region" description="Polar residues" evidence="1">
    <location>
        <begin position="408"/>
        <end position="432"/>
    </location>
</feature>
<evidence type="ECO:0000313" key="2">
    <source>
        <dbReference type="EMBL" id="CAC5357380.1"/>
    </source>
</evidence>
<name>A0A6J7ZXL9_MYTCO</name>
<feature type="region of interest" description="Disordered" evidence="1">
    <location>
        <begin position="521"/>
        <end position="600"/>
    </location>
</feature>
<dbReference type="SUPFAM" id="SSF47095">
    <property type="entry name" value="HMG-box"/>
    <property type="match status" value="1"/>
</dbReference>
<gene>
    <name evidence="2" type="ORF">MCOR_1070</name>
</gene>
<feature type="compositionally biased region" description="Basic and acidic residues" evidence="1">
    <location>
        <begin position="265"/>
        <end position="280"/>
    </location>
</feature>
<feature type="region of interest" description="Disordered" evidence="1">
    <location>
        <begin position="456"/>
        <end position="484"/>
    </location>
</feature>
<evidence type="ECO:0000313" key="3">
    <source>
        <dbReference type="Proteomes" id="UP000507470"/>
    </source>
</evidence>
<evidence type="ECO:0000256" key="1">
    <source>
        <dbReference type="SAM" id="MobiDB-lite"/>
    </source>
</evidence>
<keyword evidence="3" id="KW-1185">Reference proteome</keyword>
<dbReference type="InterPro" id="IPR036910">
    <property type="entry name" value="HMG_box_dom_sf"/>
</dbReference>
<proteinExistence type="predicted"/>
<dbReference type="OrthoDB" id="6096653at2759"/>
<feature type="region of interest" description="Disordered" evidence="1">
    <location>
        <begin position="1"/>
        <end position="44"/>
    </location>
</feature>
<feature type="compositionally biased region" description="Polar residues" evidence="1">
    <location>
        <begin position="243"/>
        <end position="261"/>
    </location>
</feature>
<dbReference type="Gene3D" id="1.10.30.10">
    <property type="entry name" value="High mobility group box domain"/>
    <property type="match status" value="1"/>
</dbReference>
<feature type="compositionally biased region" description="Polar residues" evidence="1">
    <location>
        <begin position="521"/>
        <end position="531"/>
    </location>
</feature>
<reference evidence="2 3" key="1">
    <citation type="submission" date="2020-06" db="EMBL/GenBank/DDBJ databases">
        <authorList>
            <person name="Li R."/>
            <person name="Bekaert M."/>
        </authorList>
    </citation>
    <scope>NUCLEOTIDE SEQUENCE [LARGE SCALE GENOMIC DNA]</scope>
    <source>
        <strain evidence="3">wild</strain>
    </source>
</reference>
<feature type="region of interest" description="Disordered" evidence="1">
    <location>
        <begin position="408"/>
        <end position="440"/>
    </location>
</feature>
<dbReference type="AlphaFoldDB" id="A0A6J7ZXL9"/>
<sequence length="1111" mass="127763">MKSKSPETFVSPKSSRFGIRKSPRLSQFENVKEKTENPKNNVNEKFSSCKITSNAPNNNFLHDNPPDNNTYATEETIDKCTANFNYDNKIHSNVKADKIPSPRQTVRRKISFDGSENLGTVRGNELISDGVKEAEIPRRKKLRSEMTDDELWEGFPQNIRFKRLTPQKCALDKITAEQNRTATTNNEANCIKKTETVDDMVIKSGLKTSTPPEWLPVKSRAIVNIFADLPKVVHENNTCSLKNLNLNSSPKRNIPVTTPTKRSARLQERRESSSLKNDEDFDLKSLTKDDLYNGNNQTEQNNKLYSKMQVLEADNDNEILNPDTQNTNDNEAMKILYRDVISKEHQENNCGTETMKHKIAEFETESILLPELLQRSKEYWNMEKENIGHNLDTSVSSIDSIEEVNNEAYQETDNTETSFCSPQDNNENTNSKVNDDMKSSINPQSVTVASSHILQDKYPDKKETPQISVQSSCEAVSTDKPGVPSYERSALKLRIRKLNDGAEVVYSGNKDDHAYVLNTTRSNKGRNTSNKNEARSKRKRFLYSDGESSVKRRSHRVANASTVGKGPGMAEIETPEELERTKTDQCSPLTKQEKTKKKNVPEDEQLLKNNRVGKYACILWSSEHRRHFQQLHTGSSTEEVDNLMRKAWEDLEDRDKLRYFTRAKNAMKDENKHSTQTATDIAEEEKLPCPAMARFLSLSSLEQDDELKRWLKFFYEVSPNEYAKLKTLEKPKQRKEELKSKQNKDPLQYYRRILYQSILDSKDKIKEIYDRKRQRQQEIVKESFGAIVKQLITGNSADDMKFSRDVVSKKLAEVLFDLQYLEKERRVGVSGAPVQSESFENLVNNLKADDRTDNSRICEPILDADKGYENEKCDVINLDEVNVNENDFLQELLDKIVDKDLPLLEVDSLQEVLETSKTEMDDEQMFSAEIFEQLSSIFEQHAKKEVIINDENTEIRNPASILNNWVLADQFRSLARGTNYNSMYSLIDRKHLLPFLHARERTKCYMGVNKPQNISPNSSKPKAERERYQAKIDRLNFQKPTVIHTRPTPAIHMVGTPRYRLQVPQVRPAIQMASPHSLIRRAPLGQTFVKFTSQPLGRYRVFSVRQTTGDR</sequence>
<feature type="region of interest" description="Disordered" evidence="1">
    <location>
        <begin position="243"/>
        <end position="280"/>
    </location>
</feature>
<dbReference type="EMBL" id="CACVKT020000204">
    <property type="protein sequence ID" value="CAC5357380.1"/>
    <property type="molecule type" value="Genomic_DNA"/>
</dbReference>
<accession>A0A6J7ZXL9</accession>
<organism evidence="2 3">
    <name type="scientific">Mytilus coruscus</name>
    <name type="common">Sea mussel</name>
    <dbReference type="NCBI Taxonomy" id="42192"/>
    <lineage>
        <taxon>Eukaryota</taxon>
        <taxon>Metazoa</taxon>
        <taxon>Spiralia</taxon>
        <taxon>Lophotrochozoa</taxon>
        <taxon>Mollusca</taxon>
        <taxon>Bivalvia</taxon>
        <taxon>Autobranchia</taxon>
        <taxon>Pteriomorphia</taxon>
        <taxon>Mytilida</taxon>
        <taxon>Mytiloidea</taxon>
        <taxon>Mytilidae</taxon>
        <taxon>Mytilinae</taxon>
        <taxon>Mytilus</taxon>
    </lineage>
</organism>